<dbReference type="EMBL" id="MGKP01000012">
    <property type="protein sequence ID" value="OGN28771.1"/>
    <property type="molecule type" value="Genomic_DNA"/>
</dbReference>
<feature type="transmembrane region" description="Helical" evidence="1">
    <location>
        <begin position="6"/>
        <end position="26"/>
    </location>
</feature>
<protein>
    <recommendedName>
        <fullName evidence="4">Glycosyltransferase RgtA/B/C/D-like domain-containing protein</fullName>
    </recommendedName>
</protein>
<feature type="transmembrane region" description="Helical" evidence="1">
    <location>
        <begin position="252"/>
        <end position="270"/>
    </location>
</feature>
<evidence type="ECO:0000256" key="1">
    <source>
        <dbReference type="SAM" id="Phobius"/>
    </source>
</evidence>
<keyword evidence="1" id="KW-0472">Membrane</keyword>
<sequence length="501" mass="58014">MLSHSFQRVCIALLIIAMFLFSIHTLTDINQDIGMHLSLGKIIWQTHHVPTTNLFSYTNPGYPSVNNRWIFEVLLYLGVSLVGLKGMIVAKAGIIALAFGFAFFTSYRYRDGFGPILIGIVSMFILVDRTFLRPEIFSFLFLSIYFYILFRKPRYPWLWLLIAIQLLWINFHIYFFIGPLIWILYAAPKWIRERSIPRNDILLTICLGLINLLNPTGLTAVLFPFRVLSQYGIPVLENLSLFDLGPYQYPHLPIYAFYLGLVVILSSFVVNRTRWKENIFGALLAITTAILSFSMLRNMPLFALALMPVAMKNFSESGMVLSRKIFSILGAFLLLLLIAGIVTGSIFRWAGIRREFGLQIPDFGFKAVAFVKQNHIAGPVFNNMNAGSFLVWQLPDQKVFFDARPEDYPPAFEKQIYIPMQSDPAMWKRYSDSYHINYVFYAWQETYYTHWANTFLKDMTKNSDWPIVYVDNSIAIFVKNTPENRAVIERTKAWRSKIRFQ</sequence>
<evidence type="ECO:0000313" key="2">
    <source>
        <dbReference type="EMBL" id="OGN28771.1"/>
    </source>
</evidence>
<feature type="transmembrane region" description="Helical" evidence="1">
    <location>
        <begin position="109"/>
        <end position="127"/>
    </location>
</feature>
<reference evidence="2 3" key="1">
    <citation type="journal article" date="2016" name="Nat. Commun.">
        <title>Thousands of microbial genomes shed light on interconnected biogeochemical processes in an aquifer system.</title>
        <authorList>
            <person name="Anantharaman K."/>
            <person name="Brown C.T."/>
            <person name="Hug L.A."/>
            <person name="Sharon I."/>
            <person name="Castelle C.J."/>
            <person name="Probst A.J."/>
            <person name="Thomas B.C."/>
            <person name="Singh A."/>
            <person name="Wilkins M.J."/>
            <person name="Karaoz U."/>
            <person name="Brodie E.L."/>
            <person name="Williams K.H."/>
            <person name="Hubbard S.S."/>
            <person name="Banfield J.F."/>
        </authorList>
    </citation>
    <scope>NUCLEOTIDE SEQUENCE [LARGE SCALE GENOMIC DNA]</scope>
</reference>
<organism evidence="2 3">
    <name type="scientific">Candidatus Yanofskybacteria bacterium RIFCSPLOWO2_01_FULL_49_25</name>
    <dbReference type="NCBI Taxonomy" id="1802701"/>
    <lineage>
        <taxon>Bacteria</taxon>
        <taxon>Candidatus Yanofskyibacteriota</taxon>
    </lineage>
</organism>
<accession>A0A1F8GTZ8</accession>
<feature type="transmembrane region" description="Helical" evidence="1">
    <location>
        <begin position="282"/>
        <end position="305"/>
    </location>
</feature>
<evidence type="ECO:0000313" key="3">
    <source>
        <dbReference type="Proteomes" id="UP000179047"/>
    </source>
</evidence>
<feature type="transmembrane region" description="Helical" evidence="1">
    <location>
        <begin position="73"/>
        <end position="103"/>
    </location>
</feature>
<gene>
    <name evidence="2" type="ORF">A3A33_03240</name>
</gene>
<dbReference type="AlphaFoldDB" id="A0A1F8GTZ8"/>
<feature type="transmembrane region" description="Helical" evidence="1">
    <location>
        <begin position="134"/>
        <end position="150"/>
    </location>
</feature>
<keyword evidence="1" id="KW-0812">Transmembrane</keyword>
<proteinExistence type="predicted"/>
<keyword evidence="1" id="KW-1133">Transmembrane helix</keyword>
<dbReference type="STRING" id="1802701.A3A33_03240"/>
<dbReference type="Proteomes" id="UP000179047">
    <property type="component" value="Unassembled WGS sequence"/>
</dbReference>
<evidence type="ECO:0008006" key="4">
    <source>
        <dbReference type="Google" id="ProtNLM"/>
    </source>
</evidence>
<feature type="transmembrane region" description="Helical" evidence="1">
    <location>
        <begin position="156"/>
        <end position="185"/>
    </location>
</feature>
<feature type="transmembrane region" description="Helical" evidence="1">
    <location>
        <begin position="201"/>
        <end position="225"/>
    </location>
</feature>
<feature type="transmembrane region" description="Helical" evidence="1">
    <location>
        <begin position="325"/>
        <end position="347"/>
    </location>
</feature>
<comment type="caution">
    <text evidence="2">The sequence shown here is derived from an EMBL/GenBank/DDBJ whole genome shotgun (WGS) entry which is preliminary data.</text>
</comment>
<name>A0A1F8GTZ8_9BACT</name>